<keyword evidence="2" id="KW-1185">Reference proteome</keyword>
<comment type="caution">
    <text evidence="1">The sequence shown here is derived from an EMBL/GenBank/DDBJ whole genome shotgun (WGS) entry which is preliminary data.</text>
</comment>
<dbReference type="RefSeq" id="WP_066783909.1">
    <property type="nucleotide sequence ID" value="NZ_LWQS01000038.1"/>
</dbReference>
<sequence>MNSALTLQPRLVLDRPSGSALIARQRLRQTLQRERLLVRDQAADQALLFALLMTELPAASREG</sequence>
<name>A0A178MEB5_9CHLR</name>
<gene>
    <name evidence="1" type="ORF">A6A03_00035</name>
</gene>
<reference evidence="1 2" key="1">
    <citation type="submission" date="2016-04" db="EMBL/GenBank/DDBJ databases">
        <title>Chloroflexus islandicus sp. nov., a thermophilic filamentous anoxygenic phototrophic bacterium from geyser Strokkur (Iceland).</title>
        <authorList>
            <person name="Gaisin V.A."/>
            <person name="Kalashnikov A.M."/>
            <person name="Sukhacheva M.V."/>
            <person name="Grouzdev D.S."/>
            <person name="Ivanov T.M."/>
            <person name="Kuznetsov B."/>
            <person name="Gorlenko V.M."/>
        </authorList>
    </citation>
    <scope>NUCLEOTIDE SEQUENCE [LARGE SCALE GENOMIC DNA]</scope>
    <source>
        <strain evidence="2">isl-2</strain>
    </source>
</reference>
<dbReference type="STRING" id="1707952.A6A03_00035"/>
<evidence type="ECO:0000313" key="2">
    <source>
        <dbReference type="Proteomes" id="UP000078287"/>
    </source>
</evidence>
<accession>A0A178MEB5</accession>
<dbReference type="EMBL" id="LWQS01000038">
    <property type="protein sequence ID" value="OAN47171.1"/>
    <property type="molecule type" value="Genomic_DNA"/>
</dbReference>
<dbReference type="AlphaFoldDB" id="A0A178MEB5"/>
<organism evidence="1 2">
    <name type="scientific">Chloroflexus islandicus</name>
    <dbReference type="NCBI Taxonomy" id="1707952"/>
    <lineage>
        <taxon>Bacteria</taxon>
        <taxon>Bacillati</taxon>
        <taxon>Chloroflexota</taxon>
        <taxon>Chloroflexia</taxon>
        <taxon>Chloroflexales</taxon>
        <taxon>Chloroflexineae</taxon>
        <taxon>Chloroflexaceae</taxon>
        <taxon>Chloroflexus</taxon>
    </lineage>
</organism>
<evidence type="ECO:0000313" key="1">
    <source>
        <dbReference type="EMBL" id="OAN47171.1"/>
    </source>
</evidence>
<proteinExistence type="predicted"/>
<protein>
    <submittedName>
        <fullName evidence="1">Uncharacterized protein</fullName>
    </submittedName>
</protein>
<dbReference type="Proteomes" id="UP000078287">
    <property type="component" value="Unassembled WGS sequence"/>
</dbReference>